<accession>A0A820HK90</accession>
<dbReference type="AlphaFoldDB" id="A0A820HK90"/>
<sequence length="95" mass="9362">MAVGGVASPTTVITRATGSTATVAFGVVVSTSTSVVGTSSGTVEKSPPQQPLLSFGFDLVAENAPSDFGVLDGCFEATKSKPKESSGCCGGDSKT</sequence>
<reference evidence="1" key="1">
    <citation type="submission" date="2021-02" db="EMBL/GenBank/DDBJ databases">
        <authorList>
            <person name="Nowell W R."/>
        </authorList>
    </citation>
    <scope>NUCLEOTIDE SEQUENCE</scope>
</reference>
<name>A0A820HK90_9BILA</name>
<dbReference type="EMBL" id="CAJOBB010013713">
    <property type="protein sequence ID" value="CAF4294685.1"/>
    <property type="molecule type" value="Genomic_DNA"/>
</dbReference>
<proteinExistence type="predicted"/>
<protein>
    <submittedName>
        <fullName evidence="1">Uncharacterized protein</fullName>
    </submittedName>
</protein>
<gene>
    <name evidence="1" type="ORF">KXQ929_LOCUS45189</name>
</gene>
<evidence type="ECO:0000313" key="2">
    <source>
        <dbReference type="Proteomes" id="UP000663868"/>
    </source>
</evidence>
<comment type="caution">
    <text evidence="1">The sequence shown here is derived from an EMBL/GenBank/DDBJ whole genome shotgun (WGS) entry which is preliminary data.</text>
</comment>
<organism evidence="1 2">
    <name type="scientific">Adineta steineri</name>
    <dbReference type="NCBI Taxonomy" id="433720"/>
    <lineage>
        <taxon>Eukaryota</taxon>
        <taxon>Metazoa</taxon>
        <taxon>Spiralia</taxon>
        <taxon>Gnathifera</taxon>
        <taxon>Rotifera</taxon>
        <taxon>Eurotatoria</taxon>
        <taxon>Bdelloidea</taxon>
        <taxon>Adinetida</taxon>
        <taxon>Adinetidae</taxon>
        <taxon>Adineta</taxon>
    </lineage>
</organism>
<dbReference type="Proteomes" id="UP000663868">
    <property type="component" value="Unassembled WGS sequence"/>
</dbReference>
<evidence type="ECO:0000313" key="1">
    <source>
        <dbReference type="EMBL" id="CAF4294685.1"/>
    </source>
</evidence>